<sequence>MLVGAFMNITVTKPFIPPFGEFQTYLQGVWEREWFTNNGPLVNELELKLKEKLNVDHLLFLSNGTIALQIAIRALDLQGEIITTPFSYVATTSSIVWERCEPVMVDICPDTLNIDPEKIEQAITSRTSAILATHVFGNPCDVEAIEKIAQKHQLRVIYDAAHAFGTQYKKRSLLAYGDIATCSFHATKLFHTIEGGAVTTSNPEILKKMAMMRNFGHSSLTEFGGVGVNGKNSEVHAAMGLTNLKYVEEILKVRKELCEHYKSELTDLPIRFQKIAENTDYNHSYFPVIFDDEKTLLHVMAELNLNNIYPRRYFYPSLSELPYVHEQRSPISEDVSRRIMCLPLYHTLSREEIDMVCRIIKRSIRY</sequence>
<organism evidence="4 5">
    <name type="scientific">Pseudomonas mohnii</name>
    <dbReference type="NCBI Taxonomy" id="395600"/>
    <lineage>
        <taxon>Bacteria</taxon>
        <taxon>Pseudomonadati</taxon>
        <taxon>Pseudomonadota</taxon>
        <taxon>Gammaproteobacteria</taxon>
        <taxon>Pseudomonadales</taxon>
        <taxon>Pseudomonadaceae</taxon>
        <taxon>Pseudomonas</taxon>
    </lineage>
</organism>
<gene>
    <name evidence="4" type="ORF">SAMN05216205_4985</name>
</gene>
<dbReference type="PANTHER" id="PTHR30244">
    <property type="entry name" value="TRANSAMINASE"/>
    <property type="match status" value="1"/>
</dbReference>
<name>A0ABY0YCS4_9PSED</name>
<dbReference type="Proteomes" id="UP000199665">
    <property type="component" value="Unassembled WGS sequence"/>
</dbReference>
<dbReference type="PANTHER" id="PTHR30244:SF9">
    <property type="entry name" value="PROTEIN RV3402C"/>
    <property type="match status" value="1"/>
</dbReference>
<comment type="caution">
    <text evidence="4">The sequence shown here is derived from an EMBL/GenBank/DDBJ whole genome shotgun (WGS) entry which is preliminary data.</text>
</comment>
<dbReference type="InterPro" id="IPR015424">
    <property type="entry name" value="PyrdxlP-dep_Trfase"/>
</dbReference>
<dbReference type="PIRSF" id="PIRSF000390">
    <property type="entry name" value="PLP_StrS"/>
    <property type="match status" value="1"/>
</dbReference>
<dbReference type="Gene3D" id="3.40.640.10">
    <property type="entry name" value="Type I PLP-dependent aspartate aminotransferase-like (Major domain)"/>
    <property type="match status" value="1"/>
</dbReference>
<evidence type="ECO:0000256" key="3">
    <source>
        <dbReference type="RuleBase" id="RU004508"/>
    </source>
</evidence>
<dbReference type="EMBL" id="FNRV01000001">
    <property type="protein sequence ID" value="SED34983.1"/>
    <property type="molecule type" value="Genomic_DNA"/>
</dbReference>
<comment type="similarity">
    <text evidence="2 3">Belongs to the DegT/DnrJ/EryC1 family.</text>
</comment>
<evidence type="ECO:0000313" key="5">
    <source>
        <dbReference type="Proteomes" id="UP000199665"/>
    </source>
</evidence>
<keyword evidence="1 3" id="KW-0663">Pyridoxal phosphate</keyword>
<keyword evidence="5" id="KW-1185">Reference proteome</keyword>
<evidence type="ECO:0000256" key="1">
    <source>
        <dbReference type="ARBA" id="ARBA00022898"/>
    </source>
</evidence>
<reference evidence="4 5" key="1">
    <citation type="submission" date="2016-10" db="EMBL/GenBank/DDBJ databases">
        <authorList>
            <person name="Varghese N."/>
            <person name="Submissions S."/>
        </authorList>
    </citation>
    <scope>NUCLEOTIDE SEQUENCE [LARGE SCALE GENOMIC DNA]</scope>
    <source>
        <strain evidence="4 5">DSM 18327</strain>
    </source>
</reference>
<dbReference type="SUPFAM" id="SSF53383">
    <property type="entry name" value="PLP-dependent transferases"/>
    <property type="match status" value="1"/>
</dbReference>
<evidence type="ECO:0000313" key="4">
    <source>
        <dbReference type="EMBL" id="SED34983.1"/>
    </source>
</evidence>
<dbReference type="InterPro" id="IPR015421">
    <property type="entry name" value="PyrdxlP-dep_Trfase_major"/>
</dbReference>
<dbReference type="InterPro" id="IPR000653">
    <property type="entry name" value="DegT/StrS_aminotransferase"/>
</dbReference>
<dbReference type="Pfam" id="PF01041">
    <property type="entry name" value="DegT_DnrJ_EryC1"/>
    <property type="match status" value="1"/>
</dbReference>
<accession>A0ABY0YCS4</accession>
<dbReference type="CDD" id="cd00616">
    <property type="entry name" value="AHBA_syn"/>
    <property type="match status" value="1"/>
</dbReference>
<protein>
    <submittedName>
        <fullName evidence="4">dTDP-4-amino-4,6-dideoxygalactose transaminase</fullName>
    </submittedName>
</protein>
<proteinExistence type="inferred from homology"/>
<evidence type="ECO:0000256" key="2">
    <source>
        <dbReference type="ARBA" id="ARBA00037999"/>
    </source>
</evidence>